<organism evidence="1 2">
    <name type="scientific">Lentzea cavernae</name>
    <dbReference type="NCBI Taxonomy" id="2020703"/>
    <lineage>
        <taxon>Bacteria</taxon>
        <taxon>Bacillati</taxon>
        <taxon>Actinomycetota</taxon>
        <taxon>Actinomycetes</taxon>
        <taxon>Pseudonocardiales</taxon>
        <taxon>Pseudonocardiaceae</taxon>
        <taxon>Lentzea</taxon>
    </lineage>
</organism>
<protein>
    <submittedName>
        <fullName evidence="1">Uncharacterized protein</fullName>
    </submittedName>
</protein>
<reference evidence="2" key="1">
    <citation type="journal article" date="2019" name="Int. J. Syst. Evol. Microbiol.">
        <title>The Global Catalogue of Microorganisms (GCM) 10K type strain sequencing project: providing services to taxonomists for standard genome sequencing and annotation.</title>
        <authorList>
            <consortium name="The Broad Institute Genomics Platform"/>
            <consortium name="The Broad Institute Genome Sequencing Center for Infectious Disease"/>
            <person name="Wu L."/>
            <person name="Ma J."/>
        </authorList>
    </citation>
    <scope>NUCLEOTIDE SEQUENCE [LARGE SCALE GENOMIC DNA]</scope>
    <source>
        <strain evidence="2">CGMCC 4.7367</strain>
    </source>
</reference>
<name>A0ABQ3MTX3_9PSEU</name>
<dbReference type="EMBL" id="BNAR01000026">
    <property type="protein sequence ID" value="GHH61517.1"/>
    <property type="molecule type" value="Genomic_DNA"/>
</dbReference>
<proteinExistence type="predicted"/>
<sequence>MPRYEGSVRVYFQRIYLGNSPMPLEDSPFKNYDFDSLAVSAGDAIGLNSVTSNHTAHVTLEVFDSPAEVPAEVREQPTYWFTSSAREIALTDTEGGTALVLPALPAGRVVCAVSCSGRDEAYAARHHEHQDDVRDIERWHIWMWPEA</sequence>
<gene>
    <name evidence="1" type="ORF">GCM10017774_87800</name>
</gene>
<evidence type="ECO:0000313" key="2">
    <source>
        <dbReference type="Proteomes" id="UP000605568"/>
    </source>
</evidence>
<dbReference type="Proteomes" id="UP000605568">
    <property type="component" value="Unassembled WGS sequence"/>
</dbReference>
<keyword evidence="2" id="KW-1185">Reference proteome</keyword>
<evidence type="ECO:0000313" key="1">
    <source>
        <dbReference type="EMBL" id="GHH61517.1"/>
    </source>
</evidence>
<comment type="caution">
    <text evidence="1">The sequence shown here is derived from an EMBL/GenBank/DDBJ whole genome shotgun (WGS) entry which is preliminary data.</text>
</comment>
<dbReference type="RefSeq" id="WP_191305362.1">
    <property type="nucleotide sequence ID" value="NZ_BNAR01000026.1"/>
</dbReference>
<accession>A0ABQ3MTX3</accession>